<organism evidence="10">
    <name type="scientific">Hyalella azteca</name>
    <name type="common">Amphipod</name>
    <dbReference type="NCBI Taxonomy" id="294128"/>
    <lineage>
        <taxon>Eukaryota</taxon>
        <taxon>Metazoa</taxon>
        <taxon>Ecdysozoa</taxon>
        <taxon>Arthropoda</taxon>
        <taxon>Crustacea</taxon>
        <taxon>Multicrustacea</taxon>
        <taxon>Malacostraca</taxon>
        <taxon>Eumalacostraca</taxon>
        <taxon>Peracarida</taxon>
        <taxon>Amphipoda</taxon>
        <taxon>Senticaudata</taxon>
        <taxon>Talitrida</taxon>
        <taxon>Talitroidea</taxon>
        <taxon>Hyalellidae</taxon>
        <taxon>Hyalella</taxon>
    </lineage>
</organism>
<comment type="similarity">
    <text evidence="1 9">Belongs to the eukaryotic-type primase small subunit family.</text>
</comment>
<dbReference type="AlphaFoldDB" id="A0A6A0HEJ9"/>
<keyword evidence="5" id="KW-0548">Nucleotidyltransferase</keyword>
<comment type="caution">
    <text evidence="10">The sequence shown here is derived from an EMBL/GenBank/DDBJ whole genome shotgun (WGS) entry which is preliminary data.</text>
</comment>
<dbReference type="Gene3D" id="3.90.920.10">
    <property type="entry name" value="DNA primase, PRIM domain"/>
    <property type="match status" value="1"/>
</dbReference>
<dbReference type="InterPro" id="IPR014052">
    <property type="entry name" value="DNA_primase_ssu_euk/arc"/>
</dbReference>
<name>A0A6A0HEJ9_HYAAZ</name>
<dbReference type="GO" id="GO:0005658">
    <property type="term" value="C:alpha DNA polymerase:primase complex"/>
    <property type="evidence" value="ECO:0007669"/>
    <property type="project" value="UniProtKB-ARBA"/>
</dbReference>
<dbReference type="InterPro" id="IPR002755">
    <property type="entry name" value="DNA_primase_S"/>
</dbReference>
<dbReference type="OrthoDB" id="19606at2759"/>
<evidence type="ECO:0000256" key="1">
    <source>
        <dbReference type="ARBA" id="ARBA00009762"/>
    </source>
</evidence>
<reference evidence="10" key="3">
    <citation type="submission" date="2019-06" db="EMBL/GenBank/DDBJ databases">
        <authorList>
            <person name="Poynton C."/>
            <person name="Hasenbein S."/>
            <person name="Benoit J.B."/>
            <person name="Sepulveda M.S."/>
            <person name="Poelchau M.F."/>
            <person name="Murali S.C."/>
            <person name="Chen S."/>
            <person name="Glastad K.M."/>
            <person name="Werren J.H."/>
            <person name="Vineis J.H."/>
            <person name="Bowen J.L."/>
            <person name="Friedrich M."/>
            <person name="Jones J."/>
            <person name="Robertson H.M."/>
            <person name="Feyereisen R."/>
            <person name="Mechler-Hickson A."/>
            <person name="Mathers N."/>
            <person name="Lee C.E."/>
            <person name="Colbourne J.K."/>
            <person name="Biales A."/>
            <person name="Johnston J.S."/>
            <person name="Wellborn G.A."/>
            <person name="Rosendale A.J."/>
            <person name="Cridge A.G."/>
            <person name="Munoz-Torres M.C."/>
            <person name="Bain P.A."/>
            <person name="Manny A.R."/>
            <person name="Major K.M."/>
            <person name="Lambert F.N."/>
            <person name="Vulpe C.D."/>
            <person name="Tuck P."/>
            <person name="Blalock B.J."/>
            <person name="Lin Y.-Y."/>
            <person name="Smith M.E."/>
            <person name="Ochoa-Acuna H."/>
            <person name="Chen M.-J.M."/>
            <person name="Childers C.P."/>
            <person name="Qu J."/>
            <person name="Dugan S."/>
            <person name="Lee S.L."/>
            <person name="Chao H."/>
            <person name="Dinh H."/>
            <person name="Han Y."/>
            <person name="Doddapaneni H."/>
            <person name="Worley K.C."/>
            <person name="Muzny D.M."/>
            <person name="Gibbs R.A."/>
            <person name="Richards S."/>
        </authorList>
    </citation>
    <scope>NUCLEOTIDE SEQUENCE</scope>
    <source>
        <strain evidence="10">HAZT.00-mixed</strain>
        <tissue evidence="10">Whole organism</tissue>
    </source>
</reference>
<dbReference type="SUPFAM" id="SSF56747">
    <property type="entry name" value="Prim-pol domain"/>
    <property type="match status" value="1"/>
</dbReference>
<keyword evidence="6 9" id="KW-0235">DNA replication</keyword>
<keyword evidence="4 9" id="KW-0808">Transferase</keyword>
<evidence type="ECO:0000256" key="8">
    <source>
        <dbReference type="ARBA" id="ARBA00023163"/>
    </source>
</evidence>
<keyword evidence="2 9" id="KW-0240">DNA-directed RNA polymerase</keyword>
<evidence type="ECO:0000256" key="2">
    <source>
        <dbReference type="ARBA" id="ARBA00022478"/>
    </source>
</evidence>
<evidence type="ECO:0000256" key="3">
    <source>
        <dbReference type="ARBA" id="ARBA00022515"/>
    </source>
</evidence>
<dbReference type="PANTHER" id="PTHR10536">
    <property type="entry name" value="DNA PRIMASE SMALL SUBUNIT"/>
    <property type="match status" value="1"/>
</dbReference>
<dbReference type="EC" id="2.7.7.-" evidence="9"/>
<reference evidence="10" key="1">
    <citation type="submission" date="2014-08" db="EMBL/GenBank/DDBJ databases">
        <authorList>
            <person name="Murali S."/>
            <person name="Richards S."/>
            <person name="Bandaranaike D."/>
            <person name="Bellair M."/>
            <person name="Blankenburg K."/>
            <person name="Chao H."/>
            <person name="Dinh H."/>
            <person name="Doddapaneni H."/>
            <person name="Dugan-Rocha S."/>
            <person name="Elkadiri S."/>
            <person name="Gnanaolivu R."/>
            <person name="Hughes D."/>
            <person name="Lee S."/>
            <person name="Li M."/>
            <person name="Ming W."/>
            <person name="Munidasa M."/>
            <person name="Muniz J."/>
            <person name="Nguyen L."/>
            <person name="Osuji N."/>
            <person name="Pu L.-L."/>
            <person name="Puazo M."/>
            <person name="Skinner E."/>
            <person name="Qu C."/>
            <person name="Quiroz J."/>
            <person name="Raj R."/>
            <person name="Weissenberger G."/>
            <person name="Xin Y."/>
            <person name="Zou X."/>
            <person name="Han Y."/>
            <person name="Worley K."/>
            <person name="Muzny D."/>
            <person name="Gibbs R."/>
        </authorList>
    </citation>
    <scope>NUCLEOTIDE SEQUENCE</scope>
    <source>
        <strain evidence="10">HAZT.00-mixed</strain>
        <tissue evidence="10">Whole organism</tissue>
    </source>
</reference>
<evidence type="ECO:0000256" key="4">
    <source>
        <dbReference type="ARBA" id="ARBA00022679"/>
    </source>
</evidence>
<protein>
    <recommendedName>
        <fullName evidence="9">DNA primase</fullName>
        <ecNumber evidence="9">2.7.7.-</ecNumber>
    </recommendedName>
</protein>
<evidence type="ECO:0000256" key="7">
    <source>
        <dbReference type="ARBA" id="ARBA00022723"/>
    </source>
</evidence>
<evidence type="ECO:0000256" key="9">
    <source>
        <dbReference type="RuleBase" id="RU003514"/>
    </source>
</evidence>
<keyword evidence="7" id="KW-0479">Metal-binding</keyword>
<evidence type="ECO:0000256" key="5">
    <source>
        <dbReference type="ARBA" id="ARBA00022695"/>
    </source>
</evidence>
<keyword evidence="3 9" id="KW-0639">Primosome</keyword>
<evidence type="ECO:0000256" key="6">
    <source>
        <dbReference type="ARBA" id="ARBA00022705"/>
    </source>
</evidence>
<keyword evidence="8" id="KW-0804">Transcription</keyword>
<dbReference type="GO" id="GO:0003899">
    <property type="term" value="F:DNA-directed RNA polymerase activity"/>
    <property type="evidence" value="ECO:0007669"/>
    <property type="project" value="InterPro"/>
</dbReference>
<dbReference type="CDD" id="cd04860">
    <property type="entry name" value="AE_Prim_S"/>
    <property type="match status" value="1"/>
</dbReference>
<reference evidence="10" key="2">
    <citation type="journal article" date="2018" name="Environ. Sci. Technol.">
        <title>The Toxicogenome of Hyalella azteca: A Model for Sediment Ecotoxicology and Evolutionary Toxicology.</title>
        <authorList>
            <person name="Poynton H.C."/>
            <person name="Hasenbein S."/>
            <person name="Benoit J.B."/>
            <person name="Sepulveda M.S."/>
            <person name="Poelchau M.F."/>
            <person name="Hughes D.S.T."/>
            <person name="Murali S.C."/>
            <person name="Chen S."/>
            <person name="Glastad K.M."/>
            <person name="Goodisman M.A.D."/>
            <person name="Werren J.H."/>
            <person name="Vineis J.H."/>
            <person name="Bowen J.L."/>
            <person name="Friedrich M."/>
            <person name="Jones J."/>
            <person name="Robertson H.M."/>
            <person name="Feyereisen R."/>
            <person name="Mechler-Hickson A."/>
            <person name="Mathers N."/>
            <person name="Lee C.E."/>
            <person name="Colbourne J.K."/>
            <person name="Biales A."/>
            <person name="Johnston J.S."/>
            <person name="Wellborn G.A."/>
            <person name="Rosendale A.J."/>
            <person name="Cridge A.G."/>
            <person name="Munoz-Torres M.C."/>
            <person name="Bain P.A."/>
            <person name="Manny A.R."/>
            <person name="Major K.M."/>
            <person name="Lambert F.N."/>
            <person name="Vulpe C.D."/>
            <person name="Tuck P."/>
            <person name="Blalock B.J."/>
            <person name="Lin Y.Y."/>
            <person name="Smith M.E."/>
            <person name="Ochoa-Acuna H."/>
            <person name="Chen M.M."/>
            <person name="Childers C.P."/>
            <person name="Qu J."/>
            <person name="Dugan S."/>
            <person name="Lee S.L."/>
            <person name="Chao H."/>
            <person name="Dinh H."/>
            <person name="Han Y."/>
            <person name="Doddapaneni H."/>
            <person name="Worley K.C."/>
            <person name="Muzny D.M."/>
            <person name="Gibbs R.A."/>
            <person name="Richards S."/>
        </authorList>
    </citation>
    <scope>NUCLEOTIDE SEQUENCE</scope>
    <source>
        <strain evidence="10">HAZT.00-mixed</strain>
        <tissue evidence="10">Whole organism</tissue>
    </source>
</reference>
<dbReference type="Pfam" id="PF01896">
    <property type="entry name" value="DNA_primase_S"/>
    <property type="match status" value="1"/>
</dbReference>
<dbReference type="EMBL" id="JQDR03000399">
    <property type="protein sequence ID" value="KAA0203909.1"/>
    <property type="molecule type" value="Genomic_DNA"/>
</dbReference>
<gene>
    <name evidence="10" type="ORF">HAZT_HAZT006949</name>
</gene>
<sequence>MADDIYLRYQSFKDQQEMEKEIQLRCPHKIDIGAVYSFRPKDHRTVPVFTPLQKELVFDIDMTDYDEIRSCCSGAAICTRCWRFMTIAVKVLDAALRETHTEQIYVLLPEDFGYEHILWVYSGRRGVHCWVCDAAARQLSQAARTALAEYLQVQTSTKCLLQRAYQLSQSDLACVLEEQNLGDAVLALLPESSVRGELKTAFQKCSSGAQMLATLEAHLEDLHLSKLALKELLCILVVLLITLPKSSELSIGYERHRSICFVKQKAGYKKGLRPMLLYEIALQLCYPRLDINVSKGLNHLLKSPFCVHPKTGRVCVPFSARDVDSFNPEDVPTVNKLISELDAWEGSDAAGAHYKRTSLAAYVSIFDKFLAGLALENTALRRDKNDELKEF</sequence>
<dbReference type="Proteomes" id="UP000711488">
    <property type="component" value="Unassembled WGS sequence"/>
</dbReference>
<dbReference type="GO" id="GO:0006269">
    <property type="term" value="P:DNA replication, synthesis of primer"/>
    <property type="evidence" value="ECO:0007669"/>
    <property type="project" value="UniProtKB-KW"/>
</dbReference>
<accession>A0A6A0HEJ9</accession>
<proteinExistence type="inferred from homology"/>
<dbReference type="GO" id="GO:0046872">
    <property type="term" value="F:metal ion binding"/>
    <property type="evidence" value="ECO:0007669"/>
    <property type="project" value="UniProtKB-KW"/>
</dbReference>
<evidence type="ECO:0000313" key="10">
    <source>
        <dbReference type="EMBL" id="KAA0203909.1"/>
    </source>
</evidence>